<dbReference type="EMBL" id="LAZR01041848">
    <property type="protein sequence ID" value="KKL10953.1"/>
    <property type="molecule type" value="Genomic_DNA"/>
</dbReference>
<gene>
    <name evidence="1" type="ORF">LCGC14_2550650</name>
</gene>
<dbReference type="PANTHER" id="PTHR32114:SF2">
    <property type="entry name" value="ABC TRANSPORTER ABCH.3"/>
    <property type="match status" value="1"/>
</dbReference>
<feature type="non-terminal residue" evidence="1">
    <location>
        <position position="1"/>
    </location>
</feature>
<name>A0A0F9DG25_9ZZZZ</name>
<reference evidence="1" key="1">
    <citation type="journal article" date="2015" name="Nature">
        <title>Complex archaea that bridge the gap between prokaryotes and eukaryotes.</title>
        <authorList>
            <person name="Spang A."/>
            <person name="Saw J.H."/>
            <person name="Jorgensen S.L."/>
            <person name="Zaremba-Niedzwiedzka K."/>
            <person name="Martijn J."/>
            <person name="Lind A.E."/>
            <person name="van Eijk R."/>
            <person name="Schleper C."/>
            <person name="Guy L."/>
            <person name="Ettema T.J."/>
        </authorList>
    </citation>
    <scope>NUCLEOTIDE SEQUENCE</scope>
</reference>
<dbReference type="PANTHER" id="PTHR32114">
    <property type="entry name" value="ABC TRANSPORTER ABCH.3"/>
    <property type="match status" value="1"/>
</dbReference>
<evidence type="ECO:0000313" key="1">
    <source>
        <dbReference type="EMBL" id="KKL10953.1"/>
    </source>
</evidence>
<evidence type="ECO:0008006" key="2">
    <source>
        <dbReference type="Google" id="ProtNLM"/>
    </source>
</evidence>
<comment type="caution">
    <text evidence="1">The sequence shown here is derived from an EMBL/GenBank/DDBJ whole genome shotgun (WGS) entry which is preliminary data.</text>
</comment>
<dbReference type="AlphaFoldDB" id="A0A0F9DG25"/>
<dbReference type="SUPFAM" id="SSF52540">
    <property type="entry name" value="P-loop containing nucleoside triphosphate hydrolases"/>
    <property type="match status" value="1"/>
</dbReference>
<dbReference type="InterPro" id="IPR027417">
    <property type="entry name" value="P-loop_NTPase"/>
</dbReference>
<proteinExistence type="predicted"/>
<sequence>RLGEIKEKLKPVIDKINELITVVREVHGQLKVLERSREDIVSTMDRSKELEELYTAYEYYMEALSRNGIPYELISEVLPALESEINIILGQMVEFTIRLDMDGKNINGYIVYDDRNVWPIELTSGMERFILSIAIRTALVNVSNLPRPVCIFIDEGFSALDSDNINSVFMLFDYLNTQFEFVLIISHLDAMRDTINTLMEIKRKGDYSKVNFV</sequence>
<accession>A0A0F9DG25</accession>
<protein>
    <recommendedName>
        <fullName evidence="2">RecF/RecN/SMC N-terminal domain-containing protein</fullName>
    </recommendedName>
</protein>
<organism evidence="1">
    <name type="scientific">marine sediment metagenome</name>
    <dbReference type="NCBI Taxonomy" id="412755"/>
    <lineage>
        <taxon>unclassified sequences</taxon>
        <taxon>metagenomes</taxon>
        <taxon>ecological metagenomes</taxon>
    </lineage>
</organism>
<dbReference type="Gene3D" id="3.40.50.300">
    <property type="entry name" value="P-loop containing nucleotide triphosphate hydrolases"/>
    <property type="match status" value="1"/>
</dbReference>